<reference evidence="4 5" key="1">
    <citation type="journal article" date="2015" name="Genome Biol. Evol.">
        <title>Comparative Genomics of a Bacterivorous Green Alga Reveals Evolutionary Causalities and Consequences of Phago-Mixotrophic Mode of Nutrition.</title>
        <authorList>
            <person name="Burns J.A."/>
            <person name="Paasch A."/>
            <person name="Narechania A."/>
            <person name="Kim E."/>
        </authorList>
    </citation>
    <scope>NUCLEOTIDE SEQUENCE [LARGE SCALE GENOMIC DNA]</scope>
    <source>
        <strain evidence="4 5">PLY_AMNH</strain>
    </source>
</reference>
<dbReference type="PROSITE" id="PS00732">
    <property type="entry name" value="RIBOSOMAL_S16"/>
    <property type="match status" value="1"/>
</dbReference>
<dbReference type="InterPro" id="IPR020592">
    <property type="entry name" value="Ribosomal_bS16_CS"/>
</dbReference>
<gene>
    <name evidence="4" type="ORF">CYMTET_48016</name>
</gene>
<dbReference type="GO" id="GO:0005739">
    <property type="term" value="C:mitochondrion"/>
    <property type="evidence" value="ECO:0007669"/>
    <property type="project" value="GOC"/>
</dbReference>
<dbReference type="GO" id="GO:0003735">
    <property type="term" value="F:structural constituent of ribosome"/>
    <property type="evidence" value="ECO:0007669"/>
    <property type="project" value="InterPro"/>
</dbReference>
<dbReference type="Gene3D" id="3.30.1320.10">
    <property type="match status" value="1"/>
</dbReference>
<evidence type="ECO:0000313" key="4">
    <source>
        <dbReference type="EMBL" id="KAK3242279.1"/>
    </source>
</evidence>
<proteinExistence type="inferred from homology"/>
<dbReference type="NCBIfam" id="TIGR00002">
    <property type="entry name" value="S16"/>
    <property type="match status" value="1"/>
</dbReference>
<evidence type="ECO:0000256" key="2">
    <source>
        <dbReference type="ARBA" id="ARBA00022980"/>
    </source>
</evidence>
<dbReference type="InterPro" id="IPR023803">
    <property type="entry name" value="Ribosomal_bS16_dom_sf"/>
</dbReference>
<dbReference type="Proteomes" id="UP001190700">
    <property type="component" value="Unassembled WGS sequence"/>
</dbReference>
<evidence type="ECO:0008006" key="6">
    <source>
        <dbReference type="Google" id="ProtNLM"/>
    </source>
</evidence>
<keyword evidence="5" id="KW-1185">Reference proteome</keyword>
<protein>
    <recommendedName>
        <fullName evidence="6">Ribosomal protein S16</fullName>
    </recommendedName>
</protein>
<dbReference type="SUPFAM" id="SSF54565">
    <property type="entry name" value="Ribosomal protein S16"/>
    <property type="match status" value="1"/>
</dbReference>
<comment type="similarity">
    <text evidence="1">Belongs to the bacterial ribosomal protein bS16 family.</text>
</comment>
<dbReference type="EMBL" id="LGRX02033201">
    <property type="protein sequence ID" value="KAK3242279.1"/>
    <property type="molecule type" value="Genomic_DNA"/>
</dbReference>
<evidence type="ECO:0000256" key="1">
    <source>
        <dbReference type="ARBA" id="ARBA00006668"/>
    </source>
</evidence>
<evidence type="ECO:0000313" key="5">
    <source>
        <dbReference type="Proteomes" id="UP001190700"/>
    </source>
</evidence>
<keyword evidence="3" id="KW-0687">Ribonucleoprotein</keyword>
<dbReference type="HAMAP" id="MF_00385">
    <property type="entry name" value="Ribosomal_bS16"/>
    <property type="match status" value="1"/>
</dbReference>
<dbReference type="GO" id="GO:0015935">
    <property type="term" value="C:small ribosomal subunit"/>
    <property type="evidence" value="ECO:0007669"/>
    <property type="project" value="TreeGrafter"/>
</dbReference>
<dbReference type="AlphaFoldDB" id="A0AAE0BUF4"/>
<comment type="caution">
    <text evidence="4">The sequence shown here is derived from an EMBL/GenBank/DDBJ whole genome shotgun (WGS) entry which is preliminary data.</text>
</comment>
<dbReference type="PANTHER" id="PTHR12919">
    <property type="entry name" value="30S RIBOSOMAL PROTEIN S16"/>
    <property type="match status" value="1"/>
</dbReference>
<keyword evidence="2" id="KW-0689">Ribosomal protein</keyword>
<dbReference type="Pfam" id="PF00886">
    <property type="entry name" value="Ribosomal_S16"/>
    <property type="match status" value="1"/>
</dbReference>
<organism evidence="4 5">
    <name type="scientific">Cymbomonas tetramitiformis</name>
    <dbReference type="NCBI Taxonomy" id="36881"/>
    <lineage>
        <taxon>Eukaryota</taxon>
        <taxon>Viridiplantae</taxon>
        <taxon>Chlorophyta</taxon>
        <taxon>Pyramimonadophyceae</taxon>
        <taxon>Pyramimonadales</taxon>
        <taxon>Pyramimonadaceae</taxon>
        <taxon>Cymbomonas</taxon>
    </lineage>
</organism>
<dbReference type="InterPro" id="IPR000307">
    <property type="entry name" value="Ribosomal_bS16"/>
</dbReference>
<name>A0AAE0BUF4_9CHLO</name>
<dbReference type="GO" id="GO:0032543">
    <property type="term" value="P:mitochondrial translation"/>
    <property type="evidence" value="ECO:0007669"/>
    <property type="project" value="TreeGrafter"/>
</dbReference>
<sequence>MVVRLRLARFGRKHAPFYRIFAADARRSRDGKHIEVLGHYDPIPGRDGNKHLGLNFERVKYWVSVGAQPSDAVSKILKTVGLLPSAPKRPPPQGKVPPA</sequence>
<accession>A0AAE0BUF4</accession>
<dbReference type="PANTHER" id="PTHR12919:SF39">
    <property type="entry name" value="SMALL RIBOSOMAL SUBUNIT PROTEIN BS16M_BS16C"/>
    <property type="match status" value="1"/>
</dbReference>
<evidence type="ECO:0000256" key="3">
    <source>
        <dbReference type="ARBA" id="ARBA00023274"/>
    </source>
</evidence>